<feature type="domain" description="CobW/HypB/UreG nucleotide-binding" evidence="6">
    <location>
        <begin position="4"/>
        <end position="174"/>
    </location>
</feature>
<evidence type="ECO:0000256" key="5">
    <source>
        <dbReference type="ARBA" id="ARBA00049117"/>
    </source>
</evidence>
<dbReference type="InterPro" id="IPR036627">
    <property type="entry name" value="CobW-likC_sf"/>
</dbReference>
<dbReference type="Pfam" id="PF02492">
    <property type="entry name" value="cobW"/>
    <property type="match status" value="1"/>
</dbReference>
<keyword evidence="3" id="KW-0143">Chaperone</keyword>
<dbReference type="Gene3D" id="3.30.1220.10">
    <property type="entry name" value="CobW-like, C-terminal domain"/>
    <property type="match status" value="1"/>
</dbReference>
<proteinExistence type="inferred from homology"/>
<feature type="domain" description="CobW C-terminal" evidence="7">
    <location>
        <begin position="239"/>
        <end position="311"/>
    </location>
</feature>
<evidence type="ECO:0000256" key="1">
    <source>
        <dbReference type="ARBA" id="ARBA00022741"/>
    </source>
</evidence>
<comment type="similarity">
    <text evidence="4">Belongs to the SIMIBI class G3E GTPase family. ZNG1 subfamily.</text>
</comment>
<dbReference type="Pfam" id="PF07683">
    <property type="entry name" value="CobW_C"/>
    <property type="match status" value="1"/>
</dbReference>
<keyword evidence="1" id="KW-0547">Nucleotide-binding</keyword>
<keyword evidence="2" id="KW-0378">Hydrolase</keyword>
<dbReference type="InterPro" id="IPR011629">
    <property type="entry name" value="CobW-like_C"/>
</dbReference>
<evidence type="ECO:0000259" key="6">
    <source>
        <dbReference type="Pfam" id="PF02492"/>
    </source>
</evidence>
<dbReference type="RefSeq" id="WP_012993165.1">
    <property type="nucleotide sequence ID" value="NZ_NBZD01000001.1"/>
</dbReference>
<evidence type="ECO:0000256" key="4">
    <source>
        <dbReference type="ARBA" id="ARBA00034320"/>
    </source>
</evidence>
<comment type="catalytic activity">
    <reaction evidence="5">
        <text>GTP + H2O = GDP + phosphate + H(+)</text>
        <dbReference type="Rhea" id="RHEA:19669"/>
        <dbReference type="ChEBI" id="CHEBI:15377"/>
        <dbReference type="ChEBI" id="CHEBI:15378"/>
        <dbReference type="ChEBI" id="CHEBI:37565"/>
        <dbReference type="ChEBI" id="CHEBI:43474"/>
        <dbReference type="ChEBI" id="CHEBI:58189"/>
    </reaction>
    <physiologicalReaction direction="left-to-right" evidence="5">
        <dbReference type="Rhea" id="RHEA:19670"/>
    </physiologicalReaction>
</comment>
<organism evidence="8 9">
    <name type="scientific">Mageeibacillus indolicus</name>
    <dbReference type="NCBI Taxonomy" id="884684"/>
    <lineage>
        <taxon>Bacteria</taxon>
        <taxon>Bacillati</taxon>
        <taxon>Bacillota</taxon>
        <taxon>Clostridia</taxon>
        <taxon>Eubacteriales</taxon>
        <taxon>Oscillospiraceae</taxon>
        <taxon>Mageeibacillus</taxon>
    </lineage>
</organism>
<accession>A0A2J8B566</accession>
<reference evidence="9" key="1">
    <citation type="submission" date="2017-04" db="EMBL/GenBank/DDBJ databases">
        <authorList>
            <person name="Bumgarner R.E."/>
            <person name="Fredricks D.N."/>
            <person name="Srinivasan S."/>
        </authorList>
    </citation>
    <scope>NUCLEOTIDE SEQUENCE [LARGE SCALE GENOMIC DNA]</scope>
    <source>
        <strain evidence="9">KA00405</strain>
    </source>
</reference>
<dbReference type="PANTHER" id="PTHR13748">
    <property type="entry name" value="COBW-RELATED"/>
    <property type="match status" value="1"/>
</dbReference>
<dbReference type="InterPro" id="IPR027417">
    <property type="entry name" value="P-loop_NTPase"/>
</dbReference>
<protein>
    <recommendedName>
        <fullName evidence="10">CobW/P47K family protein</fullName>
    </recommendedName>
</protein>
<dbReference type="PANTHER" id="PTHR13748:SF62">
    <property type="entry name" value="COBW DOMAIN-CONTAINING PROTEIN"/>
    <property type="match status" value="1"/>
</dbReference>
<sequence length="316" mass="35701">MKILFVSGFLGAGKTRFIMRMSKVTGRKFVIVENEFADINIDAERLRESGTNGDGASPFRKIVELSEGCICCSLNIDFNHSLYTIANSLDPDYLVVEPSGVAKTASIIEHVRTICYERIGILAPVTIIDGKNYEISRRNNPDIFYSQLQTAGTIVVSKSETWTEDDYRRLSEELHIPSDAEFLHKHYDKWSKDEFEELLRREYADLKNDILPNKLKKRFVLTAKNKGPDLETISFKRCTLRNPMELQSFLQILTSGVLGRVVRAKGFFPTANGENLNFDLVEGLYAITGMPLGKETSIVVIGSNLNRETIAYLVQN</sequence>
<dbReference type="EMBL" id="NBZD01000001">
    <property type="protein sequence ID" value="PNH19917.1"/>
    <property type="molecule type" value="Genomic_DNA"/>
</dbReference>
<dbReference type="OMA" id="NGCICCF"/>
<dbReference type="GO" id="GO:0000166">
    <property type="term" value="F:nucleotide binding"/>
    <property type="evidence" value="ECO:0007669"/>
    <property type="project" value="UniProtKB-KW"/>
</dbReference>
<dbReference type="InterPro" id="IPR051316">
    <property type="entry name" value="Zinc-reg_GTPase_activator"/>
</dbReference>
<dbReference type="Gene3D" id="3.40.50.300">
    <property type="entry name" value="P-loop containing nucleotide triphosphate hydrolases"/>
    <property type="match status" value="1"/>
</dbReference>
<gene>
    <name evidence="8" type="ORF">B7R76_03340</name>
</gene>
<dbReference type="GO" id="GO:0005737">
    <property type="term" value="C:cytoplasm"/>
    <property type="evidence" value="ECO:0007669"/>
    <property type="project" value="TreeGrafter"/>
</dbReference>
<dbReference type="GO" id="GO:0016787">
    <property type="term" value="F:hydrolase activity"/>
    <property type="evidence" value="ECO:0007669"/>
    <property type="project" value="UniProtKB-KW"/>
</dbReference>
<dbReference type="SUPFAM" id="SSF90002">
    <property type="entry name" value="Hypothetical protein YjiA, C-terminal domain"/>
    <property type="match status" value="1"/>
</dbReference>
<name>A0A2J8B566_9FIRM</name>
<evidence type="ECO:0000313" key="8">
    <source>
        <dbReference type="EMBL" id="PNH19917.1"/>
    </source>
</evidence>
<evidence type="ECO:0000313" key="9">
    <source>
        <dbReference type="Proteomes" id="UP000236394"/>
    </source>
</evidence>
<dbReference type="AlphaFoldDB" id="A0A2J8B566"/>
<comment type="caution">
    <text evidence="8">The sequence shown here is derived from an EMBL/GenBank/DDBJ whole genome shotgun (WGS) entry which is preliminary data.</text>
</comment>
<dbReference type="SUPFAM" id="SSF52540">
    <property type="entry name" value="P-loop containing nucleoside triphosphate hydrolases"/>
    <property type="match status" value="1"/>
</dbReference>
<evidence type="ECO:0008006" key="10">
    <source>
        <dbReference type="Google" id="ProtNLM"/>
    </source>
</evidence>
<evidence type="ECO:0000256" key="3">
    <source>
        <dbReference type="ARBA" id="ARBA00023186"/>
    </source>
</evidence>
<evidence type="ECO:0000256" key="2">
    <source>
        <dbReference type="ARBA" id="ARBA00022801"/>
    </source>
</evidence>
<dbReference type="InterPro" id="IPR003495">
    <property type="entry name" value="CobW/HypB/UreG_nucleotide-bd"/>
</dbReference>
<dbReference type="Proteomes" id="UP000236394">
    <property type="component" value="Unassembled WGS sequence"/>
</dbReference>
<evidence type="ECO:0000259" key="7">
    <source>
        <dbReference type="Pfam" id="PF07683"/>
    </source>
</evidence>